<accession>A0A484HHB1</accession>
<organism evidence="1">
    <name type="scientific">uncultured Desulfobacteraceae bacterium</name>
    <dbReference type="NCBI Taxonomy" id="218296"/>
    <lineage>
        <taxon>Bacteria</taxon>
        <taxon>Pseudomonadati</taxon>
        <taxon>Thermodesulfobacteriota</taxon>
        <taxon>Desulfobacteria</taxon>
        <taxon>Desulfobacterales</taxon>
        <taxon>Desulfobacteraceae</taxon>
        <taxon>environmental samples</taxon>
    </lineage>
</organism>
<gene>
    <name evidence="1" type="ORF">EPICR_100066</name>
</gene>
<protein>
    <submittedName>
        <fullName evidence="1">Uncharacterized protein</fullName>
    </submittedName>
</protein>
<dbReference type="EMBL" id="CAACVI010000002">
    <property type="protein sequence ID" value="VEN73020.1"/>
    <property type="molecule type" value="Genomic_DNA"/>
</dbReference>
<evidence type="ECO:0000313" key="1">
    <source>
        <dbReference type="EMBL" id="VEN73020.1"/>
    </source>
</evidence>
<proteinExistence type="predicted"/>
<reference evidence="1" key="1">
    <citation type="submission" date="2019-01" db="EMBL/GenBank/DDBJ databases">
        <authorList>
            <consortium name="Genoscope - CEA"/>
            <person name="William W."/>
        </authorList>
    </citation>
    <scope>NUCLEOTIDE SEQUENCE</scope>
    <source>
        <strain evidence="1">CR-1</strain>
    </source>
</reference>
<sequence>MFFTENIDNENRRKLEADYHDHKTGVKVMTIFVETG</sequence>
<dbReference type="AlphaFoldDB" id="A0A484HHB1"/>
<name>A0A484HHB1_9BACT</name>